<reference evidence="3 4" key="1">
    <citation type="submission" date="2020-10" db="EMBL/GenBank/DDBJ databases">
        <authorList>
            <person name="Klimov P.B."/>
            <person name="Dyachkov S.M."/>
            <person name="Chetverikov P.E."/>
        </authorList>
    </citation>
    <scope>NUCLEOTIDE SEQUENCE [LARGE SCALE GENOMIC DNA]</scope>
    <source>
        <strain evidence="3">BMOC 18-1129-001#AD2665</strain>
        <tissue evidence="3">Entire mites</tissue>
    </source>
</reference>
<evidence type="ECO:0000256" key="1">
    <source>
        <dbReference type="SAM" id="MobiDB-lite"/>
    </source>
</evidence>
<keyword evidence="4" id="KW-1185">Reference proteome</keyword>
<feature type="compositionally biased region" description="Polar residues" evidence="1">
    <location>
        <begin position="547"/>
        <end position="558"/>
    </location>
</feature>
<feature type="signal peptide" evidence="2">
    <location>
        <begin position="1"/>
        <end position="23"/>
    </location>
</feature>
<organism evidence="3 4">
    <name type="scientific">Fragariocoptes setiger</name>
    <dbReference type="NCBI Taxonomy" id="1670756"/>
    <lineage>
        <taxon>Eukaryota</taxon>
        <taxon>Metazoa</taxon>
        <taxon>Ecdysozoa</taxon>
        <taxon>Arthropoda</taxon>
        <taxon>Chelicerata</taxon>
        <taxon>Arachnida</taxon>
        <taxon>Acari</taxon>
        <taxon>Acariformes</taxon>
        <taxon>Trombidiformes</taxon>
        <taxon>Prostigmata</taxon>
        <taxon>Eupodina</taxon>
        <taxon>Eriophyoidea</taxon>
        <taxon>Phytoptidae</taxon>
        <taxon>Fragariocoptes</taxon>
    </lineage>
</organism>
<feature type="region of interest" description="Disordered" evidence="1">
    <location>
        <begin position="54"/>
        <end position="95"/>
    </location>
</feature>
<feature type="compositionally biased region" description="Basic and acidic residues" evidence="1">
    <location>
        <begin position="619"/>
        <end position="631"/>
    </location>
</feature>
<feature type="compositionally biased region" description="Low complexity" evidence="1">
    <location>
        <begin position="350"/>
        <end position="364"/>
    </location>
</feature>
<dbReference type="EMBL" id="JAIFTH010000017">
    <property type="protein sequence ID" value="KAG9511247.1"/>
    <property type="molecule type" value="Genomic_DNA"/>
</dbReference>
<feature type="compositionally biased region" description="Polar residues" evidence="1">
    <location>
        <begin position="373"/>
        <end position="394"/>
    </location>
</feature>
<feature type="compositionally biased region" description="Polar residues" evidence="1">
    <location>
        <begin position="188"/>
        <end position="197"/>
    </location>
</feature>
<name>A0ABQ7SCX7_9ACAR</name>
<keyword evidence="2" id="KW-0732">Signal</keyword>
<feature type="region of interest" description="Disordered" evidence="1">
    <location>
        <begin position="335"/>
        <end position="472"/>
    </location>
</feature>
<proteinExistence type="predicted"/>
<feature type="compositionally biased region" description="Polar residues" evidence="1">
    <location>
        <begin position="409"/>
        <end position="472"/>
    </location>
</feature>
<comment type="caution">
    <text evidence="3">The sequence shown here is derived from an EMBL/GenBank/DDBJ whole genome shotgun (WGS) entry which is preliminary data.</text>
</comment>
<feature type="region of interest" description="Disordered" evidence="1">
    <location>
        <begin position="587"/>
        <end position="646"/>
    </location>
</feature>
<feature type="compositionally biased region" description="Low complexity" evidence="1">
    <location>
        <begin position="395"/>
        <end position="408"/>
    </location>
</feature>
<evidence type="ECO:0000313" key="4">
    <source>
        <dbReference type="Proteomes" id="UP000825002"/>
    </source>
</evidence>
<feature type="region of interest" description="Disordered" evidence="1">
    <location>
        <begin position="486"/>
        <end position="558"/>
    </location>
</feature>
<evidence type="ECO:0000256" key="2">
    <source>
        <dbReference type="SAM" id="SignalP"/>
    </source>
</evidence>
<feature type="chain" id="PRO_5046226074" evidence="2">
    <location>
        <begin position="24"/>
        <end position="790"/>
    </location>
</feature>
<feature type="region of interest" description="Disordered" evidence="1">
    <location>
        <begin position="156"/>
        <end position="198"/>
    </location>
</feature>
<dbReference type="Proteomes" id="UP000825002">
    <property type="component" value="Unassembled WGS sequence"/>
</dbReference>
<evidence type="ECO:0000313" key="3">
    <source>
        <dbReference type="EMBL" id="KAG9511247.1"/>
    </source>
</evidence>
<gene>
    <name evidence="3" type="ORF">GZH46_00190</name>
</gene>
<sequence>MLCISRLLSSVLFFATLSGAIIADNVLDKATFGRVSGSTSVCSCPASGSARVSSDAVIESQQQARNEQPKVALDSNEKDNSQPEASASNHVNVAKSSSLPETAIASDASARQRQQTVNQTEAEVDKTAHQLISGGVPAFDAQAVAADMAQKSASSSSNASIAESPKAAVPTAAANGIARSSDSDHSMSPETPSTESARSVIVEQITTTSSSSDGPITSVSRKVEVQSNQMANTAEADTISQSAEAEARSVTVDPISTISSSSLSTASSASESQKADQVIESDVKATTAEPQLISDTLKGQARAVTVEQIITSSSSEAPSLTSAESKAKIADELLKTSDQSEGPKVEAGAVSVDPTVTKSSSTTSDSRKAADTQLENSLRQTTQPIINMPSNSRATESTGSSSTLESSSNAARQESTTTTSPTVQEPSTASSLVGSSQGAVSKQTSNELSVSRSGNQTTVLTTDSTSSANPSIGQVPIMSQLQAANIGKSAPTPSGSTMSITTPEQSMKSEAESSVNVGGKQVSESQGLQSARSSGDIDVVSPGPLSSGKQSAQSGSRSVDQLIATTQLNDSISAKSTQELSVAKSIAQPMSLEKRESESSLQSHSNESKTKNEYTVGESKSESKDSDKSTDTKPMGLPTTEHTGSSYQTVVEQVKQEPKHKMDNNDLYSDKTPACRESLKQIESSLNEWDQILYKLGTEPATYKHPLNSNMLVESMLRNRLNSLRSSIAHAQNAYKRGQLDELSARIRAAGADVYRLSLNPSIRRRMPDLGHRARRARATFSAFRRNCDV</sequence>
<protein>
    <submittedName>
        <fullName evidence="3">Uncharacterized protein</fullName>
    </submittedName>
</protein>
<accession>A0ABQ7SCX7</accession>
<feature type="compositionally biased region" description="Polar residues" evidence="1">
    <location>
        <begin position="82"/>
        <end position="95"/>
    </location>
</feature>
<feature type="compositionally biased region" description="Polar residues" evidence="1">
    <location>
        <begin position="491"/>
        <end position="533"/>
    </location>
</feature>